<dbReference type="EC" id="1.13.11.5" evidence="4"/>
<evidence type="ECO:0000256" key="2">
    <source>
        <dbReference type="ARBA" id="ARBA00004704"/>
    </source>
</evidence>
<evidence type="ECO:0000256" key="1">
    <source>
        <dbReference type="ARBA" id="ARBA00001962"/>
    </source>
</evidence>
<keyword evidence="8" id="KW-0560">Oxidoreductase</keyword>
<dbReference type="InterPro" id="IPR011051">
    <property type="entry name" value="RmlC_Cupin_sf"/>
</dbReference>
<dbReference type="Gene3D" id="2.60.120.10">
    <property type="entry name" value="Jelly Rolls"/>
    <property type="match status" value="1"/>
</dbReference>
<evidence type="ECO:0000259" key="13">
    <source>
        <dbReference type="Pfam" id="PF04209"/>
    </source>
</evidence>
<dbReference type="InterPro" id="IPR046452">
    <property type="entry name" value="HgmA_N"/>
</dbReference>
<keyword evidence="9 12" id="KW-0408">Iron</keyword>
<dbReference type="Pfam" id="PF04209">
    <property type="entry name" value="HgmA_C"/>
    <property type="match status" value="1"/>
</dbReference>
<evidence type="ECO:0000256" key="3">
    <source>
        <dbReference type="ARBA" id="ARBA00007757"/>
    </source>
</evidence>
<dbReference type="EMBL" id="QAPG01000116">
    <property type="protein sequence ID" value="TDZ30857.1"/>
    <property type="molecule type" value="Genomic_DNA"/>
</dbReference>
<feature type="binding site" evidence="12">
    <location>
        <position position="158"/>
    </location>
    <ligand>
        <name>Fe cation</name>
        <dbReference type="ChEBI" id="CHEBI:24875"/>
    </ligand>
</feature>
<evidence type="ECO:0000256" key="12">
    <source>
        <dbReference type="PIRSR" id="PIRSR605708-2"/>
    </source>
</evidence>
<dbReference type="AlphaFoldDB" id="A0A4R8PY15"/>
<keyword evidence="5 12" id="KW-0479">Metal-binding</keyword>
<accession>A0A4R8PY15</accession>
<evidence type="ECO:0000313" key="15">
    <source>
        <dbReference type="EMBL" id="TDZ30857.1"/>
    </source>
</evidence>
<keyword evidence="10" id="KW-0585">Phenylalanine catabolism</keyword>
<dbReference type="UniPathway" id="UPA00139">
    <property type="reaction ID" value="UER00339"/>
</dbReference>
<keyword evidence="16" id="KW-1185">Reference proteome</keyword>
<dbReference type="GO" id="GO:0046872">
    <property type="term" value="F:metal ion binding"/>
    <property type="evidence" value="ECO:0007669"/>
    <property type="project" value="UniProtKB-KW"/>
</dbReference>
<reference evidence="15 16" key="1">
    <citation type="submission" date="2018-11" db="EMBL/GenBank/DDBJ databases">
        <title>Genome sequence and assembly of Colletotrichum spinosum.</title>
        <authorList>
            <person name="Gan P."/>
            <person name="Shirasu K."/>
        </authorList>
    </citation>
    <scope>NUCLEOTIDE SEQUENCE [LARGE SCALE GENOMIC DNA]</scope>
    <source>
        <strain evidence="15 16">CBS 515.97</strain>
    </source>
</reference>
<protein>
    <recommendedName>
        <fullName evidence="4">homogentisate 1,2-dioxygenase</fullName>
        <ecNumber evidence="4">1.13.11.5</ecNumber>
    </recommendedName>
</protein>
<keyword evidence="6" id="KW-0828">Tyrosine catabolism</keyword>
<comment type="caution">
    <text evidence="15">The sequence shown here is derived from an EMBL/GenBank/DDBJ whole genome shotgun (WGS) entry which is preliminary data.</text>
</comment>
<feature type="domain" description="Homogentisate 1,2-dioxygenase C-terminal" evidence="13">
    <location>
        <begin position="98"/>
        <end position="218"/>
    </location>
</feature>
<feature type="active site" description="Proton acceptor" evidence="11">
    <location>
        <position position="109"/>
    </location>
</feature>
<gene>
    <name evidence="15" type="primary">hmgA-2</name>
    <name evidence="15" type="ORF">C8035_v002253</name>
</gene>
<feature type="binding site" evidence="12">
    <location>
        <position position="167"/>
    </location>
    <ligand>
        <name>homogentisate</name>
        <dbReference type="ChEBI" id="CHEBI:16169"/>
    </ligand>
</feature>
<evidence type="ECO:0000313" key="16">
    <source>
        <dbReference type="Proteomes" id="UP000295083"/>
    </source>
</evidence>
<dbReference type="GO" id="GO:0005737">
    <property type="term" value="C:cytoplasm"/>
    <property type="evidence" value="ECO:0007669"/>
    <property type="project" value="TreeGrafter"/>
</dbReference>
<comment type="cofactor">
    <cofactor evidence="1 12">
        <name>Fe cation</name>
        <dbReference type="ChEBI" id="CHEBI:24875"/>
    </cofactor>
</comment>
<dbReference type="GO" id="GO:0006559">
    <property type="term" value="P:L-phenylalanine catabolic process"/>
    <property type="evidence" value="ECO:0007669"/>
    <property type="project" value="UniProtKB-UniPathway"/>
</dbReference>
<dbReference type="FunFam" id="2.60.120.10:FF:000034">
    <property type="entry name" value="Homogentisate 1,2-dioxygenase"/>
    <property type="match status" value="1"/>
</dbReference>
<evidence type="ECO:0000259" key="14">
    <source>
        <dbReference type="Pfam" id="PF20510"/>
    </source>
</evidence>
<proteinExistence type="inferred from homology"/>
<sequence length="218" mass="24479">MPVTDFATKEKYKRHPGLYAEKLFVTAFTAPRHENLQTWLYHILLSAAHTSFEPLQENGLKHGGQIHQIPNQLRWDPLPFDVVVWHGRYYPYKYDLGRFSVIGSISCDHPDSSIYAVLNGPSDHPGTAVADFVVFPPRRLAQEDTFRPPWYHRNTMSEFMGLICGDYDAKIGGGFRPAGASLHNVMSAYGPDAGTFERASDAELKSKNIGDGSLAFMF</sequence>
<dbReference type="InterPro" id="IPR014710">
    <property type="entry name" value="RmlC-like_jellyroll"/>
</dbReference>
<keyword evidence="7 15" id="KW-0223">Dioxygenase</keyword>
<evidence type="ECO:0000256" key="4">
    <source>
        <dbReference type="ARBA" id="ARBA00013127"/>
    </source>
</evidence>
<dbReference type="Pfam" id="PF20510">
    <property type="entry name" value="HgmA_N"/>
    <property type="match status" value="1"/>
</dbReference>
<feature type="binding site" evidence="12">
    <location>
        <position position="152"/>
    </location>
    <ligand>
        <name>Fe cation</name>
        <dbReference type="ChEBI" id="CHEBI:24875"/>
    </ligand>
</feature>
<evidence type="ECO:0000256" key="10">
    <source>
        <dbReference type="ARBA" id="ARBA00023232"/>
    </source>
</evidence>
<dbReference type="InterPro" id="IPR005708">
    <property type="entry name" value="Homogentis_dOase"/>
</dbReference>
<organism evidence="15 16">
    <name type="scientific">Colletotrichum spinosum</name>
    <dbReference type="NCBI Taxonomy" id="1347390"/>
    <lineage>
        <taxon>Eukaryota</taxon>
        <taxon>Fungi</taxon>
        <taxon>Dikarya</taxon>
        <taxon>Ascomycota</taxon>
        <taxon>Pezizomycotina</taxon>
        <taxon>Sordariomycetes</taxon>
        <taxon>Hypocreomycetidae</taxon>
        <taxon>Glomerellales</taxon>
        <taxon>Glomerellaceae</taxon>
        <taxon>Colletotrichum</taxon>
        <taxon>Colletotrichum orbiculare species complex</taxon>
    </lineage>
</organism>
<dbReference type="GO" id="GO:0004411">
    <property type="term" value="F:homogentisate 1,2-dioxygenase activity"/>
    <property type="evidence" value="ECO:0007669"/>
    <property type="project" value="UniProtKB-EC"/>
</dbReference>
<comment type="similarity">
    <text evidence="3">Belongs to the homogentisate dioxygenase family.</text>
</comment>
<evidence type="ECO:0000256" key="11">
    <source>
        <dbReference type="PIRSR" id="PIRSR605708-1"/>
    </source>
</evidence>
<dbReference type="PANTHER" id="PTHR11056:SF0">
    <property type="entry name" value="HOMOGENTISATE 1,2-DIOXYGENASE"/>
    <property type="match status" value="1"/>
</dbReference>
<evidence type="ECO:0000256" key="9">
    <source>
        <dbReference type="ARBA" id="ARBA00023004"/>
    </source>
</evidence>
<dbReference type="PANTHER" id="PTHR11056">
    <property type="entry name" value="HOMOGENTISATE 1,2-DIOXYGENASE"/>
    <property type="match status" value="1"/>
</dbReference>
<comment type="pathway">
    <text evidence="2">Amino-acid degradation; L-phenylalanine degradation; acetoacetate and fumarate from L-phenylalanine: step 4/6.</text>
</comment>
<dbReference type="Proteomes" id="UP000295083">
    <property type="component" value="Unassembled WGS sequence"/>
</dbReference>
<name>A0A4R8PY15_9PEZI</name>
<evidence type="ECO:0000256" key="6">
    <source>
        <dbReference type="ARBA" id="ARBA00022878"/>
    </source>
</evidence>
<evidence type="ECO:0000256" key="5">
    <source>
        <dbReference type="ARBA" id="ARBA00022723"/>
    </source>
</evidence>
<dbReference type="InterPro" id="IPR046451">
    <property type="entry name" value="HgmA_C"/>
</dbReference>
<evidence type="ECO:0000256" key="8">
    <source>
        <dbReference type="ARBA" id="ARBA00023002"/>
    </source>
</evidence>
<dbReference type="SUPFAM" id="SSF51182">
    <property type="entry name" value="RmlC-like cupins"/>
    <property type="match status" value="1"/>
</dbReference>
<dbReference type="GO" id="GO:0006572">
    <property type="term" value="P:L-tyrosine catabolic process"/>
    <property type="evidence" value="ECO:0007669"/>
    <property type="project" value="UniProtKB-KW"/>
</dbReference>
<feature type="domain" description="Homogentisate 1,2-dioxygenase N-terminal" evidence="14">
    <location>
        <begin position="17"/>
        <end position="79"/>
    </location>
</feature>
<evidence type="ECO:0000256" key="7">
    <source>
        <dbReference type="ARBA" id="ARBA00022964"/>
    </source>
</evidence>